<dbReference type="EMBL" id="PGGS01000139">
    <property type="protein sequence ID" value="PNH08221.1"/>
    <property type="molecule type" value="Genomic_DNA"/>
</dbReference>
<dbReference type="InterPro" id="IPR001965">
    <property type="entry name" value="Znf_PHD"/>
</dbReference>
<protein>
    <submittedName>
        <fullName evidence="7">PHD and RING finger domain-containing protein 1</fullName>
    </submittedName>
</protein>
<dbReference type="SUPFAM" id="SSF57903">
    <property type="entry name" value="FYVE/PHD zinc finger"/>
    <property type="match status" value="1"/>
</dbReference>
<dbReference type="InterPro" id="IPR011011">
    <property type="entry name" value="Znf_FYVE_PHD"/>
</dbReference>
<evidence type="ECO:0000256" key="3">
    <source>
        <dbReference type="ARBA" id="ARBA00022833"/>
    </source>
</evidence>
<name>A0A2J8A6R4_9CHLO</name>
<comment type="caution">
    <text evidence="7">The sequence shown here is derived from an EMBL/GenBank/DDBJ whole genome shotgun (WGS) entry which is preliminary data.</text>
</comment>
<organism evidence="7 8">
    <name type="scientific">Tetrabaena socialis</name>
    <dbReference type="NCBI Taxonomy" id="47790"/>
    <lineage>
        <taxon>Eukaryota</taxon>
        <taxon>Viridiplantae</taxon>
        <taxon>Chlorophyta</taxon>
        <taxon>core chlorophytes</taxon>
        <taxon>Chlorophyceae</taxon>
        <taxon>CS clade</taxon>
        <taxon>Chlamydomonadales</taxon>
        <taxon>Tetrabaenaceae</taxon>
        <taxon>Tetrabaena</taxon>
    </lineage>
</organism>
<dbReference type="InterPro" id="IPR041588">
    <property type="entry name" value="Integrase_H2C2"/>
</dbReference>
<feature type="region of interest" description="Disordered" evidence="5">
    <location>
        <begin position="656"/>
        <end position="679"/>
    </location>
</feature>
<dbReference type="InterPro" id="IPR019787">
    <property type="entry name" value="Znf_PHD-finger"/>
</dbReference>
<keyword evidence="1" id="KW-0479">Metal-binding</keyword>
<keyword evidence="2 4" id="KW-0863">Zinc-finger</keyword>
<dbReference type="PROSITE" id="PS50016">
    <property type="entry name" value="ZF_PHD_2"/>
    <property type="match status" value="1"/>
</dbReference>
<dbReference type="InterPro" id="IPR019786">
    <property type="entry name" value="Zinc_finger_PHD-type_CS"/>
</dbReference>
<accession>A0A2J8A6R4</accession>
<dbReference type="SMART" id="SM00249">
    <property type="entry name" value="PHD"/>
    <property type="match status" value="1"/>
</dbReference>
<dbReference type="Gene3D" id="3.30.40.10">
    <property type="entry name" value="Zinc/RING finger domain, C3HC4 (zinc finger)"/>
    <property type="match status" value="1"/>
</dbReference>
<dbReference type="Proteomes" id="UP000236333">
    <property type="component" value="Unassembled WGS sequence"/>
</dbReference>
<evidence type="ECO:0000259" key="6">
    <source>
        <dbReference type="PROSITE" id="PS50016"/>
    </source>
</evidence>
<keyword evidence="8" id="KW-1185">Reference proteome</keyword>
<evidence type="ECO:0000313" key="8">
    <source>
        <dbReference type="Proteomes" id="UP000236333"/>
    </source>
</evidence>
<dbReference type="PROSITE" id="PS01359">
    <property type="entry name" value="ZF_PHD_1"/>
    <property type="match status" value="1"/>
</dbReference>
<evidence type="ECO:0000256" key="2">
    <source>
        <dbReference type="ARBA" id="ARBA00022771"/>
    </source>
</evidence>
<dbReference type="Gene3D" id="1.10.340.70">
    <property type="match status" value="1"/>
</dbReference>
<evidence type="ECO:0000256" key="5">
    <source>
        <dbReference type="SAM" id="MobiDB-lite"/>
    </source>
</evidence>
<dbReference type="GO" id="GO:0008270">
    <property type="term" value="F:zinc ion binding"/>
    <property type="evidence" value="ECO:0007669"/>
    <property type="project" value="UniProtKB-KW"/>
</dbReference>
<proteinExistence type="predicted"/>
<dbReference type="AlphaFoldDB" id="A0A2J8A6R4"/>
<gene>
    <name evidence="7" type="ORF">TSOC_005209</name>
</gene>
<dbReference type="Pfam" id="PF00628">
    <property type="entry name" value="PHD"/>
    <property type="match status" value="1"/>
</dbReference>
<sequence>MNGTRQGTLNLDKAAERDDQAAAMVEPAPKKKPAWAGMADWPADVRKAADAAMQALEQTEPAVVEPGGSGGSGSARCCSGPDLGLPFGLPVVLGIVQMGVAMHAAAAIYTKLAAAEHLGAVLRRTRAPPERGLSCLLPAGLQAMVAERVEPLPLVPVHVPGQRLEALPAGLAAPPFRRRSSGLPCVKWEDIMGHSAGVADGLPTGGAVVALRDAVALPTLVSVMASALALQRHYIAPHDMQTLPEQLQRPPLPLGGGADDDDESLIACALLQRHPGSALAIALTTGLAGVAEDQEDADKPLCGDVWRDVPVLEALSAGCGVPGGDVAARRVARRAAHYRWEGVQLLRAMPGGRSRVCPPPDARWRLVEAMHGRLGHLGVRRTLALLRLGHWWYGMRQDVLTEALRKACYEAADPAAREKGLPELLLGYRCSPQASTRYSPYQLLYGGIVPPLDFEDTAAAAEPLLQRSAWVRQAYPAAAGNLLIAQHRDTLRYSAVRTGRYLAKPVVHAPGDYVYVRRGNVTNTLQFPQHDTILRMESRRSSVEQLLPCHLPVNPIVAPRLFRPARDLQCEVCGYPHDEARMLLCDGCNTGWHWRCRQLSARPLGMWLCPGCSVLPREGMEGPPEPGQLDGVLAPPPQPPDVGRALFPRASTRRLDEEAAGLHPAEGAVDGAGAGQGSRAGARWGFVRARRMLV</sequence>
<feature type="region of interest" description="Disordered" evidence="5">
    <location>
        <begin position="1"/>
        <end position="36"/>
    </location>
</feature>
<evidence type="ECO:0000256" key="1">
    <source>
        <dbReference type="ARBA" id="ARBA00022723"/>
    </source>
</evidence>
<dbReference type="OrthoDB" id="2016337at2759"/>
<dbReference type="InterPro" id="IPR013083">
    <property type="entry name" value="Znf_RING/FYVE/PHD"/>
</dbReference>
<keyword evidence="3" id="KW-0862">Zinc</keyword>
<dbReference type="Pfam" id="PF17921">
    <property type="entry name" value="Integrase_H2C2"/>
    <property type="match status" value="1"/>
</dbReference>
<evidence type="ECO:0000313" key="7">
    <source>
        <dbReference type="EMBL" id="PNH08221.1"/>
    </source>
</evidence>
<reference evidence="7 8" key="1">
    <citation type="journal article" date="2017" name="Mol. Biol. Evol.">
        <title>The 4-celled Tetrabaena socialis nuclear genome reveals the essential components for genetic control of cell number at the origin of multicellularity in the volvocine lineage.</title>
        <authorList>
            <person name="Featherston J."/>
            <person name="Arakaki Y."/>
            <person name="Hanschen E.R."/>
            <person name="Ferris P.J."/>
            <person name="Michod R.E."/>
            <person name="Olson B.J.S.C."/>
            <person name="Nozaki H."/>
            <person name="Durand P.M."/>
        </authorList>
    </citation>
    <scope>NUCLEOTIDE SEQUENCE [LARGE SCALE GENOMIC DNA]</scope>
    <source>
        <strain evidence="7 8">NIES-571</strain>
    </source>
</reference>
<evidence type="ECO:0000256" key="4">
    <source>
        <dbReference type="PROSITE-ProRule" id="PRU00146"/>
    </source>
</evidence>
<feature type="domain" description="PHD-type" evidence="6">
    <location>
        <begin position="567"/>
        <end position="615"/>
    </location>
</feature>